<protein>
    <submittedName>
        <fullName evidence="2">LytR family transcriptional regulator</fullName>
    </submittedName>
</protein>
<dbReference type="AlphaFoldDB" id="A0A423UTD3"/>
<evidence type="ECO:0000313" key="2">
    <source>
        <dbReference type="EMBL" id="ROV65598.1"/>
    </source>
</evidence>
<organism evidence="2 3">
    <name type="scientific">Streptomyces globisporus</name>
    <dbReference type="NCBI Taxonomy" id="1908"/>
    <lineage>
        <taxon>Bacteria</taxon>
        <taxon>Bacillati</taxon>
        <taxon>Actinomycetota</taxon>
        <taxon>Actinomycetes</taxon>
        <taxon>Kitasatosporales</taxon>
        <taxon>Streptomycetaceae</taxon>
        <taxon>Streptomyces</taxon>
    </lineage>
</organism>
<evidence type="ECO:0000256" key="1">
    <source>
        <dbReference type="SAM" id="MobiDB-lite"/>
    </source>
</evidence>
<accession>A0A423UTD3</accession>
<feature type="region of interest" description="Disordered" evidence="1">
    <location>
        <begin position="1"/>
        <end position="50"/>
    </location>
</feature>
<reference evidence="2 3" key="1">
    <citation type="submission" date="2018-08" db="EMBL/GenBank/DDBJ databases">
        <title>Streptomyces globisporus 1912-4Crt, whole genome shotgun sequence.</title>
        <authorList>
            <person name="Matselyukh B."/>
        </authorList>
    </citation>
    <scope>NUCLEOTIDE SEQUENCE [LARGE SCALE GENOMIC DNA]</scope>
    <source>
        <strain evidence="2 3">1912-4Crt</strain>
    </source>
</reference>
<feature type="compositionally biased region" description="Pro residues" evidence="1">
    <location>
        <begin position="1"/>
        <end position="13"/>
    </location>
</feature>
<dbReference type="Proteomes" id="UP000285596">
    <property type="component" value="Unassembled WGS sequence"/>
</dbReference>
<proteinExistence type="predicted"/>
<evidence type="ECO:0000313" key="3">
    <source>
        <dbReference type="Proteomes" id="UP000285596"/>
    </source>
</evidence>
<gene>
    <name evidence="2" type="ORF">D3105_26460</name>
</gene>
<dbReference type="EMBL" id="QWFA01000177">
    <property type="protein sequence ID" value="ROV65598.1"/>
    <property type="molecule type" value="Genomic_DNA"/>
</dbReference>
<name>A0A423UTD3_STRGL</name>
<feature type="non-terminal residue" evidence="2">
    <location>
        <position position="1"/>
    </location>
</feature>
<feature type="compositionally biased region" description="Gly residues" evidence="1">
    <location>
        <begin position="14"/>
        <end position="32"/>
    </location>
</feature>
<sequence length="50" mass="4479">PGPPGAGTPPAPGAPGGAPGAGGVPAPGGPGGTRRPAASRMTGRGGPERW</sequence>
<comment type="caution">
    <text evidence="2">The sequence shown here is derived from an EMBL/GenBank/DDBJ whole genome shotgun (WGS) entry which is preliminary data.</text>
</comment>